<dbReference type="InterPro" id="IPR007822">
    <property type="entry name" value="LANC-like"/>
</dbReference>
<evidence type="ECO:0008006" key="4">
    <source>
        <dbReference type="Google" id="ProtNLM"/>
    </source>
</evidence>
<dbReference type="InterPro" id="IPR033889">
    <property type="entry name" value="LanC"/>
</dbReference>
<protein>
    <recommendedName>
        <fullName evidence="4">Lanthionine synthetase</fullName>
    </recommendedName>
</protein>
<name>A0A8J3JLF7_9ACTN</name>
<evidence type="ECO:0000313" key="3">
    <source>
        <dbReference type="Proteomes" id="UP000601223"/>
    </source>
</evidence>
<dbReference type="Proteomes" id="UP000601223">
    <property type="component" value="Unassembled WGS sequence"/>
</dbReference>
<dbReference type="GO" id="GO:0046872">
    <property type="term" value="F:metal ion binding"/>
    <property type="evidence" value="ECO:0007669"/>
    <property type="project" value="UniProtKB-KW"/>
</dbReference>
<accession>A0A8J3JLF7</accession>
<dbReference type="Gene3D" id="1.50.10.20">
    <property type="match status" value="1"/>
</dbReference>
<comment type="caution">
    <text evidence="2">The sequence shown here is derived from an EMBL/GenBank/DDBJ whole genome shotgun (WGS) entry which is preliminary data.</text>
</comment>
<keyword evidence="1" id="KW-0862">Zinc</keyword>
<dbReference type="PRINTS" id="PR01950">
    <property type="entry name" value="LANCSUPER"/>
</dbReference>
<dbReference type="SUPFAM" id="SSF158745">
    <property type="entry name" value="LanC-like"/>
    <property type="match status" value="1"/>
</dbReference>
<feature type="binding site" evidence="1">
    <location>
        <position position="311"/>
    </location>
    <ligand>
        <name>Zn(2+)</name>
        <dbReference type="ChEBI" id="CHEBI:29105"/>
    </ligand>
</feature>
<feature type="binding site" evidence="1">
    <location>
        <position position="312"/>
    </location>
    <ligand>
        <name>Zn(2+)</name>
        <dbReference type="ChEBI" id="CHEBI:29105"/>
    </ligand>
</feature>
<feature type="binding site" evidence="1">
    <location>
        <position position="263"/>
    </location>
    <ligand>
        <name>Zn(2+)</name>
        <dbReference type="ChEBI" id="CHEBI:29105"/>
    </ligand>
</feature>
<dbReference type="PRINTS" id="PR01955">
    <property type="entry name" value="LANCFRANKIA"/>
</dbReference>
<dbReference type="RefSeq" id="WP_203744882.1">
    <property type="nucleotide sequence ID" value="NZ_BONF01000011.1"/>
</dbReference>
<evidence type="ECO:0000256" key="1">
    <source>
        <dbReference type="PIRSR" id="PIRSR607822-1"/>
    </source>
</evidence>
<dbReference type="GO" id="GO:0031179">
    <property type="term" value="P:peptide modification"/>
    <property type="evidence" value="ECO:0007669"/>
    <property type="project" value="InterPro"/>
</dbReference>
<organism evidence="2 3">
    <name type="scientific">Catellatospora bangladeshensis</name>
    <dbReference type="NCBI Taxonomy" id="310355"/>
    <lineage>
        <taxon>Bacteria</taxon>
        <taxon>Bacillati</taxon>
        <taxon>Actinomycetota</taxon>
        <taxon>Actinomycetes</taxon>
        <taxon>Micromonosporales</taxon>
        <taxon>Micromonosporaceae</taxon>
        <taxon>Catellatospora</taxon>
    </lineage>
</organism>
<proteinExistence type="predicted"/>
<evidence type="ECO:0000313" key="2">
    <source>
        <dbReference type="EMBL" id="GIF80868.1"/>
    </source>
</evidence>
<reference evidence="2 3" key="1">
    <citation type="submission" date="2021-01" db="EMBL/GenBank/DDBJ databases">
        <title>Whole genome shotgun sequence of Catellatospora bangladeshensis NBRC 107357.</title>
        <authorList>
            <person name="Komaki H."/>
            <person name="Tamura T."/>
        </authorList>
    </citation>
    <scope>NUCLEOTIDE SEQUENCE [LARGE SCALE GENOMIC DNA]</scope>
    <source>
        <strain evidence="2 3">NBRC 107357</strain>
    </source>
</reference>
<keyword evidence="1" id="KW-0479">Metal-binding</keyword>
<dbReference type="AlphaFoldDB" id="A0A8J3JLF7"/>
<dbReference type="EMBL" id="BONF01000011">
    <property type="protein sequence ID" value="GIF80868.1"/>
    <property type="molecule type" value="Genomic_DNA"/>
</dbReference>
<dbReference type="Pfam" id="PF05147">
    <property type="entry name" value="LANC_like"/>
    <property type="match status" value="1"/>
</dbReference>
<keyword evidence="3" id="KW-1185">Reference proteome</keyword>
<gene>
    <name evidence="2" type="ORF">Cba03nite_22170</name>
</gene>
<dbReference type="SMART" id="SM01260">
    <property type="entry name" value="LANC_like"/>
    <property type="match status" value="1"/>
</dbReference>
<dbReference type="CDD" id="cd04793">
    <property type="entry name" value="LanC"/>
    <property type="match status" value="1"/>
</dbReference>
<sequence length="385" mass="41280">MTDTIDAASITDDEAGEQSLITGDLGIALLAVEQALSTGDWSDARQLIKRAASGPVDAAAHSSLFYGAPAILLLLDAATADGQDRYGTARATLSGHVRHLVRERLAAAEQRHRSGRHTSFGEYDLFYGLTGLSALLRRCMPDSDEYADVLTYAIRLTRQRTDDGDTLPGWWVDHDPDPTLPTPGGHANLGMAHGAAGLLASLALAARQGIQLDGLLEAIDDLASWFDSWRQDGPLGPWWPQWITRDDLRTARPTIGPGRPSWCYGTPGIARALQLAAIATGNTARRDVAEHALAAHLSTAHIRLLADPGLCHGIAGLYQTAYRAAADARTSALADQLHHIAAVLTHAEPGHQDHSFLTGTAGYLLATRTLTHSPRTRWDTCLLIA</sequence>